<evidence type="ECO:0000313" key="2">
    <source>
        <dbReference type="EMBL" id="GGN48597.1"/>
    </source>
</evidence>
<organism evidence="2 3">
    <name type="scientific">Streptomyces albiflavescens</name>
    <dbReference type="NCBI Taxonomy" id="1623582"/>
    <lineage>
        <taxon>Bacteria</taxon>
        <taxon>Bacillati</taxon>
        <taxon>Actinomycetota</taxon>
        <taxon>Actinomycetes</taxon>
        <taxon>Kitasatosporales</taxon>
        <taxon>Streptomycetaceae</taxon>
        <taxon>Streptomyces</taxon>
    </lineage>
</organism>
<feature type="compositionally biased region" description="Polar residues" evidence="1">
    <location>
        <begin position="41"/>
        <end position="52"/>
    </location>
</feature>
<dbReference type="AlphaFoldDB" id="A0A917XQ21"/>
<name>A0A917XQ21_9ACTN</name>
<gene>
    <name evidence="2" type="ORF">GCM10011579_001380</name>
</gene>
<accession>A0A917XQ21</accession>
<reference evidence="2 3" key="1">
    <citation type="journal article" date="2014" name="Int. J. Syst. Evol. Microbiol.">
        <title>Complete genome sequence of Corynebacterium casei LMG S-19264T (=DSM 44701T), isolated from a smear-ripened cheese.</title>
        <authorList>
            <consortium name="US DOE Joint Genome Institute (JGI-PGF)"/>
            <person name="Walter F."/>
            <person name="Albersmeier A."/>
            <person name="Kalinowski J."/>
            <person name="Ruckert C."/>
        </authorList>
    </citation>
    <scope>NUCLEOTIDE SEQUENCE [LARGE SCALE GENOMIC DNA]</scope>
    <source>
        <strain evidence="2 3">CGMCC 4.7111</strain>
    </source>
</reference>
<comment type="caution">
    <text evidence="2">The sequence shown here is derived from an EMBL/GenBank/DDBJ whole genome shotgun (WGS) entry which is preliminary data.</text>
</comment>
<proteinExistence type="predicted"/>
<feature type="compositionally biased region" description="Basic and acidic residues" evidence="1">
    <location>
        <begin position="85"/>
        <end position="94"/>
    </location>
</feature>
<feature type="compositionally biased region" description="Basic and acidic residues" evidence="1">
    <location>
        <begin position="65"/>
        <end position="78"/>
    </location>
</feature>
<evidence type="ECO:0000313" key="3">
    <source>
        <dbReference type="Proteomes" id="UP000600365"/>
    </source>
</evidence>
<sequence length="130" mass="13835">MGESRECGDGSVDVGPLGLRVGAFVPVQQGVAAKSDDDANSRSSRVAMSTASARRAADTQPSDCRALRAVKDDTRPLDGSRSSRRRADDSRDWRSIPFSGLEIHPVDRAPTDELTAGDQFGLDAYEGLLG</sequence>
<evidence type="ECO:0000256" key="1">
    <source>
        <dbReference type="SAM" id="MobiDB-lite"/>
    </source>
</evidence>
<keyword evidence="3" id="KW-1185">Reference proteome</keyword>
<dbReference type="EMBL" id="BMMM01000001">
    <property type="protein sequence ID" value="GGN48597.1"/>
    <property type="molecule type" value="Genomic_DNA"/>
</dbReference>
<feature type="region of interest" description="Disordered" evidence="1">
    <location>
        <begin position="30"/>
        <end position="96"/>
    </location>
</feature>
<protein>
    <submittedName>
        <fullName evidence="2">Uncharacterized protein</fullName>
    </submittedName>
</protein>
<dbReference type="Proteomes" id="UP000600365">
    <property type="component" value="Unassembled WGS sequence"/>
</dbReference>